<sequence length="1356" mass="154094">MAKENANPIVHDAVGSKRDASLFDAVPSTAVAAAGGGRIPPGWDPYEEVPYISPPNPYDTCMDDPWNELSGSDVGSDEEDQHVKTRQVLRRLQVGQYVSYFAKGVYRCPFCTRRLGGTDFNCLLTHAENIGNTFPKVGMTVNPYSFRAKHKALGMHLRSVQRVEISAGRMPPLKPKAPKGSNKWRQRQMGVTARSRRRTPEKRALPAGRIRRGNSLPEGEIDAIVTAIELDIISITITIIFIIITAISTAAPRHRCIAMNEVRKKLFSISLSGKAAHWYKLLDNGDSLEWNDIVPRFYSKFYPPSEIHKDRNRIYNFWPHDGESIAQAWGRLKSLMLKCPIHELPGNVIIDNFYARLSFQDKTLLDTSCSGSFTRNKEEFKRDLLDRIQENTEGWENDKDRESGIIYDYKCIEAFMDTDKFRNMSATYGLDSQVAANLYKAFASHYELPKKNFDKYHEPYKDKIDSSINKCVVVETADHVIPEAYIEKTPFPAKMKEYSVINSAVHKSEKKPIEPEEQIKVEPAVAIVKDLVTENVEDGHIIFCEDASNIVSHPNKPKQVSVPMLSVRIGDHCYYGLCDIGASVSAIPYELYTEIMHEIGSCELEDIDVVIQLANRETISPIGIVRDVEVLCGKIKYPADFLVLGSAASDYCPIIFGRPFLNTCGAIIDCKKEKILTKFAGESYEFNFSKFTKTPYKADLPSNDFKMEQCASIVLVPNNPLQQHLENSESEVFRKERDELEEIFLRQPILKHDLPVEDLGTTPPPKEDPVFDLKPLPDNLKYAHIDDKKIYPVIISSKLTEFEEERLLQILKKHRGAIGYTLDDLKGISPSICQHAINMEDDAKPVVEPQRRLIPKMKDVVRNEVLRLLEAGIIYPIADSRWVSPVHCVPKKGGMTVVPNDNDELIPQRVVVGCMSAIFHGFCESIVEVFMDDFSVYGNSFDSCLRNLDKVLQRCEETNLVLNWEKCHFMVNEGIVLGHKISERGIEVDRAKVEAIEKMPYPRDVKDFSKISKPLTNLLQKDVPFVFDDDCKEAFETLKKALTTAPIVEPPDWNLPFEIMCDASDFAVGAVLGQRVDKKLNVIHYASKTLDAAQRNYATTEKELLAVVFACDKFRSYIVDSKVTIHTDHAAIRYLMTKKDAKPRLIRWVLLLQEFDLHIVDRKGADNPVADNLSRLENIAYDPVPVNDSFPNEQLAVIKFRSTMVSKNKGKELPDEDNQDREWKEEDKSVKEEVKEDEEEVEEVPQDARAPPLQASEWCIHHPFRNLIYNNQIERTPKAALPSNWDIDRSNNAGRTEPEAEGWGNNSKSWDSSSDRLLNRVEHNSEMIRNLTYRIDELQELIEKLVRNSSPPSPKE</sequence>
<keyword evidence="7" id="KW-0695">RNA-directed DNA polymerase</keyword>
<feature type="compositionally biased region" description="Acidic residues" evidence="8">
    <location>
        <begin position="1235"/>
        <end position="1245"/>
    </location>
</feature>
<evidence type="ECO:0000259" key="11">
    <source>
        <dbReference type="Pfam" id="PF17917"/>
    </source>
</evidence>
<evidence type="ECO:0000256" key="4">
    <source>
        <dbReference type="ARBA" id="ARBA00022722"/>
    </source>
</evidence>
<dbReference type="Pfam" id="PF00078">
    <property type="entry name" value="RVT_1"/>
    <property type="match status" value="1"/>
</dbReference>
<evidence type="ECO:0000256" key="7">
    <source>
        <dbReference type="ARBA" id="ARBA00022918"/>
    </source>
</evidence>
<feature type="region of interest" description="Disordered" evidence="8">
    <location>
        <begin position="1208"/>
        <end position="1250"/>
    </location>
</feature>
<reference evidence="12" key="1">
    <citation type="submission" date="2023-07" db="EMBL/GenBank/DDBJ databases">
        <title>A chromosome-level genome assembly of Lolium multiflorum.</title>
        <authorList>
            <person name="Chen Y."/>
            <person name="Copetti D."/>
            <person name="Kolliker R."/>
            <person name="Studer B."/>
        </authorList>
    </citation>
    <scope>NUCLEOTIDE SEQUENCE</scope>
    <source>
        <strain evidence="12">02402/16</strain>
        <tissue evidence="12">Leaf</tissue>
    </source>
</reference>
<dbReference type="InterPro" id="IPR000477">
    <property type="entry name" value="RT_dom"/>
</dbReference>
<protein>
    <recommendedName>
        <fullName evidence="1">RNA-directed DNA polymerase</fullName>
        <ecNumber evidence="1">2.7.7.49</ecNumber>
    </recommendedName>
</protein>
<comment type="caution">
    <text evidence="12">The sequence shown here is derived from an EMBL/GenBank/DDBJ whole genome shotgun (WGS) entry which is preliminary data.</text>
</comment>
<evidence type="ECO:0000256" key="5">
    <source>
        <dbReference type="ARBA" id="ARBA00022759"/>
    </source>
</evidence>
<dbReference type="CDD" id="cd09274">
    <property type="entry name" value="RNase_HI_RT_Ty3"/>
    <property type="match status" value="1"/>
</dbReference>
<keyword evidence="6" id="KW-0378">Hydrolase</keyword>
<dbReference type="PANTHER" id="PTHR37984">
    <property type="entry name" value="PROTEIN CBG26694"/>
    <property type="match status" value="1"/>
</dbReference>
<dbReference type="InterPro" id="IPR041373">
    <property type="entry name" value="RT_RNaseH"/>
</dbReference>
<dbReference type="CDD" id="cd00303">
    <property type="entry name" value="retropepsin_like"/>
    <property type="match status" value="1"/>
</dbReference>
<dbReference type="InterPro" id="IPR050951">
    <property type="entry name" value="Retrovirus_Pol_polyprotein"/>
</dbReference>
<evidence type="ECO:0000256" key="3">
    <source>
        <dbReference type="ARBA" id="ARBA00022695"/>
    </source>
</evidence>
<dbReference type="Proteomes" id="UP001231189">
    <property type="component" value="Unassembled WGS sequence"/>
</dbReference>
<keyword evidence="13" id="KW-1185">Reference proteome</keyword>
<feature type="region of interest" description="Disordered" evidence="8">
    <location>
        <begin position="169"/>
        <end position="207"/>
    </location>
</feature>
<keyword evidence="5" id="KW-0255">Endonuclease</keyword>
<dbReference type="Pfam" id="PF03732">
    <property type="entry name" value="Retrotrans_gag"/>
    <property type="match status" value="1"/>
</dbReference>
<dbReference type="Pfam" id="PF17917">
    <property type="entry name" value="RT_RNaseH"/>
    <property type="match status" value="1"/>
</dbReference>
<feature type="domain" description="Retrotransposon gag" evidence="10">
    <location>
        <begin position="265"/>
        <end position="355"/>
    </location>
</feature>
<keyword evidence="4" id="KW-0540">Nuclease</keyword>
<organism evidence="12 13">
    <name type="scientific">Lolium multiflorum</name>
    <name type="common">Italian ryegrass</name>
    <name type="synonym">Lolium perenne subsp. multiflorum</name>
    <dbReference type="NCBI Taxonomy" id="4521"/>
    <lineage>
        <taxon>Eukaryota</taxon>
        <taxon>Viridiplantae</taxon>
        <taxon>Streptophyta</taxon>
        <taxon>Embryophyta</taxon>
        <taxon>Tracheophyta</taxon>
        <taxon>Spermatophyta</taxon>
        <taxon>Magnoliopsida</taxon>
        <taxon>Liliopsida</taxon>
        <taxon>Poales</taxon>
        <taxon>Poaceae</taxon>
        <taxon>BOP clade</taxon>
        <taxon>Pooideae</taxon>
        <taxon>Poodae</taxon>
        <taxon>Poeae</taxon>
        <taxon>Poeae Chloroplast Group 2 (Poeae type)</taxon>
        <taxon>Loliodinae</taxon>
        <taxon>Loliinae</taxon>
        <taxon>Lolium</taxon>
    </lineage>
</organism>
<dbReference type="InterPro" id="IPR005162">
    <property type="entry name" value="Retrotrans_gag_dom"/>
</dbReference>
<dbReference type="Gene3D" id="2.40.70.10">
    <property type="entry name" value="Acid Proteases"/>
    <property type="match status" value="1"/>
</dbReference>
<dbReference type="Gene3D" id="3.30.70.270">
    <property type="match status" value="2"/>
</dbReference>
<dbReference type="Gene3D" id="3.10.10.10">
    <property type="entry name" value="HIV Type 1 Reverse Transcriptase, subunit A, domain 1"/>
    <property type="match status" value="1"/>
</dbReference>
<keyword evidence="3" id="KW-0548">Nucleotidyltransferase</keyword>
<evidence type="ECO:0000256" key="8">
    <source>
        <dbReference type="SAM" id="MobiDB-lite"/>
    </source>
</evidence>
<feature type="region of interest" description="Disordered" evidence="8">
    <location>
        <begin position="1284"/>
        <end position="1313"/>
    </location>
</feature>
<dbReference type="InterPro" id="IPR021109">
    <property type="entry name" value="Peptidase_aspartic_dom_sf"/>
</dbReference>
<dbReference type="SUPFAM" id="SSF56672">
    <property type="entry name" value="DNA/RNA polymerases"/>
    <property type="match status" value="1"/>
</dbReference>
<evidence type="ECO:0000259" key="9">
    <source>
        <dbReference type="Pfam" id="PF00078"/>
    </source>
</evidence>
<dbReference type="EC" id="2.7.7.49" evidence="1"/>
<dbReference type="GO" id="GO:0004519">
    <property type="term" value="F:endonuclease activity"/>
    <property type="evidence" value="ECO:0007669"/>
    <property type="project" value="UniProtKB-KW"/>
</dbReference>
<feature type="domain" description="Reverse transcriptase RNase H-like" evidence="11">
    <location>
        <begin position="1052"/>
        <end position="1155"/>
    </location>
</feature>
<dbReference type="InterPro" id="IPR043128">
    <property type="entry name" value="Rev_trsase/Diguanyl_cyclase"/>
</dbReference>
<dbReference type="EMBL" id="JAUUTY010000007">
    <property type="protein sequence ID" value="KAK1605660.1"/>
    <property type="molecule type" value="Genomic_DNA"/>
</dbReference>
<evidence type="ECO:0000256" key="2">
    <source>
        <dbReference type="ARBA" id="ARBA00022679"/>
    </source>
</evidence>
<dbReference type="GO" id="GO:0003964">
    <property type="term" value="F:RNA-directed DNA polymerase activity"/>
    <property type="evidence" value="ECO:0007669"/>
    <property type="project" value="UniProtKB-KW"/>
</dbReference>
<dbReference type="SUPFAM" id="SSF50630">
    <property type="entry name" value="Acid proteases"/>
    <property type="match status" value="1"/>
</dbReference>
<accession>A0AAD8VI39</accession>
<evidence type="ECO:0000313" key="13">
    <source>
        <dbReference type="Proteomes" id="UP001231189"/>
    </source>
</evidence>
<evidence type="ECO:0000256" key="1">
    <source>
        <dbReference type="ARBA" id="ARBA00012493"/>
    </source>
</evidence>
<proteinExistence type="predicted"/>
<feature type="compositionally biased region" description="Basic and acidic residues" evidence="8">
    <location>
        <begin position="1220"/>
        <end position="1234"/>
    </location>
</feature>
<gene>
    <name evidence="12" type="ORF">QYE76_029333</name>
</gene>
<evidence type="ECO:0000256" key="6">
    <source>
        <dbReference type="ARBA" id="ARBA00022801"/>
    </source>
</evidence>
<evidence type="ECO:0000259" key="10">
    <source>
        <dbReference type="Pfam" id="PF03732"/>
    </source>
</evidence>
<feature type="domain" description="Reverse transcriptase" evidence="9">
    <location>
        <begin position="916"/>
        <end position="981"/>
    </location>
</feature>
<name>A0AAD8VI39_LOLMU</name>
<dbReference type="PANTHER" id="PTHR37984:SF5">
    <property type="entry name" value="PROTEIN NYNRIN-LIKE"/>
    <property type="match status" value="1"/>
</dbReference>
<dbReference type="FunFam" id="3.10.20.370:FF:000001">
    <property type="entry name" value="Retrovirus-related Pol polyprotein from transposon 17.6-like protein"/>
    <property type="match status" value="1"/>
</dbReference>
<keyword evidence="2" id="KW-0808">Transferase</keyword>
<dbReference type="InterPro" id="IPR043502">
    <property type="entry name" value="DNA/RNA_pol_sf"/>
</dbReference>
<evidence type="ECO:0000313" key="12">
    <source>
        <dbReference type="EMBL" id="KAK1605660.1"/>
    </source>
</evidence>
<dbReference type="GO" id="GO:0016787">
    <property type="term" value="F:hydrolase activity"/>
    <property type="evidence" value="ECO:0007669"/>
    <property type="project" value="UniProtKB-KW"/>
</dbReference>